<dbReference type="SUPFAM" id="SSF53383">
    <property type="entry name" value="PLP-dependent transferases"/>
    <property type="match status" value="1"/>
</dbReference>
<evidence type="ECO:0000256" key="1">
    <source>
        <dbReference type="ARBA" id="ARBA00005384"/>
    </source>
</evidence>
<dbReference type="InterPro" id="IPR004839">
    <property type="entry name" value="Aminotransferase_I/II_large"/>
</dbReference>
<reference evidence="7 8" key="1">
    <citation type="submission" date="2015-04" db="EMBL/GenBank/DDBJ databases">
        <title>Whole genome shotgun sequence of Sphingomonas changbaiensis NBRC 104936.</title>
        <authorList>
            <person name="Katano-Makiyama Y."/>
            <person name="Hosoyama A."/>
            <person name="Hashimoto M."/>
            <person name="Noguchi M."/>
            <person name="Tsuchikane K."/>
            <person name="Ohji S."/>
            <person name="Yamazoe A."/>
            <person name="Ichikawa N."/>
            <person name="Kimura A."/>
            <person name="Fujita N."/>
        </authorList>
    </citation>
    <scope>NUCLEOTIDE SEQUENCE [LARGE SCALE GENOMIC DNA]</scope>
    <source>
        <strain evidence="7 8">NBRC 104936</strain>
    </source>
</reference>
<dbReference type="OrthoDB" id="9808770at2"/>
<dbReference type="PANTHER" id="PTHR46577">
    <property type="entry name" value="HTH-TYPE TRANSCRIPTIONAL REGULATORY PROTEIN GABR"/>
    <property type="match status" value="1"/>
</dbReference>
<dbReference type="Pfam" id="PF00392">
    <property type="entry name" value="GntR"/>
    <property type="match status" value="1"/>
</dbReference>
<evidence type="ECO:0000256" key="2">
    <source>
        <dbReference type="ARBA" id="ARBA00022898"/>
    </source>
</evidence>
<keyword evidence="8" id="KW-1185">Reference proteome</keyword>
<dbReference type="PROSITE" id="PS50949">
    <property type="entry name" value="HTH_GNTR"/>
    <property type="match status" value="1"/>
</dbReference>
<evidence type="ECO:0000313" key="8">
    <source>
        <dbReference type="Proteomes" id="UP000033202"/>
    </source>
</evidence>
<dbReference type="InterPro" id="IPR036390">
    <property type="entry name" value="WH_DNA-bd_sf"/>
</dbReference>
<dbReference type="CDD" id="cd07377">
    <property type="entry name" value="WHTH_GntR"/>
    <property type="match status" value="1"/>
</dbReference>
<dbReference type="InterPro" id="IPR015422">
    <property type="entry name" value="PyrdxlP-dep_Trfase_small"/>
</dbReference>
<evidence type="ECO:0000256" key="5">
    <source>
        <dbReference type="ARBA" id="ARBA00023163"/>
    </source>
</evidence>
<gene>
    <name evidence="7" type="ORF">SCH01S_29_01190</name>
</gene>
<keyword evidence="4" id="KW-0238">DNA-binding</keyword>
<keyword evidence="3" id="KW-0805">Transcription regulation</keyword>
<dbReference type="Gene3D" id="3.90.1150.10">
    <property type="entry name" value="Aspartate Aminotransferase, domain 1"/>
    <property type="match status" value="1"/>
</dbReference>
<dbReference type="PANTHER" id="PTHR46577:SF1">
    <property type="entry name" value="HTH-TYPE TRANSCRIPTIONAL REGULATORY PROTEIN GABR"/>
    <property type="match status" value="1"/>
</dbReference>
<name>A0A0E9MQP2_9SPHN</name>
<dbReference type="EMBL" id="BBWU01000029">
    <property type="protein sequence ID" value="GAO39430.1"/>
    <property type="molecule type" value="Genomic_DNA"/>
</dbReference>
<accession>A0A0E9MQP2</accession>
<sequence>MQSWSPDLSSYPGPKYQAIAAALLRDIERGLLSSGDRLPPQRTLADTLSVDLTTVTKAYNEVRKLGLIEGSGSRGSFVRSAAVPPVPEAAVATIETGMNLPPEPVGGSLAGCIREGIAAFLASPAALAKLQYQPSGGALAERAAAAAFLQARGIDAPEDLVLVTSGSQNALHGIVSTALEPGDAVATGAYVYPGFLSVARRYGVEPVAIETDDEGLVPGALKAACRRRRIKAVYVVPTNDNPTASTMQAARRRALAEVASQEGLEIIEDDAYGLLPSVPLSPIACEAPERTWHISSFSKIVSPALRVAYVRVPSARKAWRLAADLHETAIMAPPLSAALVTRWTQDGQLPRLVAEIRDEAVARQQLAREILGGADYSCHPEGYHFWLPLPAGTSPSYLVDTLRPIGLSVVPSDVFAVEPKQAAPALRVSIGGSISRERLARALSMLDALLAHGSRFRKSGIV</sequence>
<evidence type="ECO:0000313" key="7">
    <source>
        <dbReference type="EMBL" id="GAO39430.1"/>
    </source>
</evidence>
<dbReference type="Gene3D" id="3.40.640.10">
    <property type="entry name" value="Type I PLP-dependent aspartate aminotransferase-like (Major domain)"/>
    <property type="match status" value="1"/>
</dbReference>
<dbReference type="InterPro" id="IPR051446">
    <property type="entry name" value="HTH_trans_reg/aminotransferase"/>
</dbReference>
<feature type="domain" description="HTH gntR-type" evidence="6">
    <location>
        <begin position="13"/>
        <end position="81"/>
    </location>
</feature>
<dbReference type="InterPro" id="IPR015421">
    <property type="entry name" value="PyrdxlP-dep_Trfase_major"/>
</dbReference>
<organism evidence="7 8">
    <name type="scientific">Sphingomonas changbaiensis NBRC 104936</name>
    <dbReference type="NCBI Taxonomy" id="1219043"/>
    <lineage>
        <taxon>Bacteria</taxon>
        <taxon>Pseudomonadati</taxon>
        <taxon>Pseudomonadota</taxon>
        <taxon>Alphaproteobacteria</taxon>
        <taxon>Sphingomonadales</taxon>
        <taxon>Sphingomonadaceae</taxon>
        <taxon>Sphingomonas</taxon>
    </lineage>
</organism>
<evidence type="ECO:0000256" key="4">
    <source>
        <dbReference type="ARBA" id="ARBA00023125"/>
    </source>
</evidence>
<dbReference type="RefSeq" id="WP_046348234.1">
    <property type="nucleotide sequence ID" value="NZ_BBWU01000029.1"/>
</dbReference>
<dbReference type="GO" id="GO:0003700">
    <property type="term" value="F:DNA-binding transcription factor activity"/>
    <property type="evidence" value="ECO:0007669"/>
    <property type="project" value="InterPro"/>
</dbReference>
<dbReference type="GO" id="GO:0030170">
    <property type="term" value="F:pyridoxal phosphate binding"/>
    <property type="evidence" value="ECO:0007669"/>
    <property type="project" value="InterPro"/>
</dbReference>
<dbReference type="CDD" id="cd00609">
    <property type="entry name" value="AAT_like"/>
    <property type="match status" value="1"/>
</dbReference>
<keyword evidence="5" id="KW-0804">Transcription</keyword>
<keyword evidence="2" id="KW-0663">Pyridoxal phosphate</keyword>
<protein>
    <submittedName>
        <fullName evidence="7">Putative GntR family transcriptional regulator</fullName>
    </submittedName>
</protein>
<comment type="similarity">
    <text evidence="1">In the C-terminal section; belongs to the class-I pyridoxal-phosphate-dependent aminotransferase family.</text>
</comment>
<proteinExistence type="inferred from homology"/>
<dbReference type="SUPFAM" id="SSF46785">
    <property type="entry name" value="Winged helix' DNA-binding domain"/>
    <property type="match status" value="1"/>
</dbReference>
<dbReference type="Proteomes" id="UP000033202">
    <property type="component" value="Unassembled WGS sequence"/>
</dbReference>
<dbReference type="InterPro" id="IPR015424">
    <property type="entry name" value="PyrdxlP-dep_Trfase"/>
</dbReference>
<evidence type="ECO:0000256" key="3">
    <source>
        <dbReference type="ARBA" id="ARBA00023015"/>
    </source>
</evidence>
<dbReference type="InterPro" id="IPR036388">
    <property type="entry name" value="WH-like_DNA-bd_sf"/>
</dbReference>
<dbReference type="SMART" id="SM00345">
    <property type="entry name" value="HTH_GNTR"/>
    <property type="match status" value="1"/>
</dbReference>
<dbReference type="AlphaFoldDB" id="A0A0E9MQP2"/>
<dbReference type="GO" id="GO:0003677">
    <property type="term" value="F:DNA binding"/>
    <property type="evidence" value="ECO:0007669"/>
    <property type="project" value="UniProtKB-KW"/>
</dbReference>
<dbReference type="Gene3D" id="1.10.10.10">
    <property type="entry name" value="Winged helix-like DNA-binding domain superfamily/Winged helix DNA-binding domain"/>
    <property type="match status" value="1"/>
</dbReference>
<dbReference type="STRING" id="1219043.SCH01S_29_01190"/>
<comment type="caution">
    <text evidence="7">The sequence shown here is derived from an EMBL/GenBank/DDBJ whole genome shotgun (WGS) entry which is preliminary data.</text>
</comment>
<evidence type="ECO:0000259" key="6">
    <source>
        <dbReference type="PROSITE" id="PS50949"/>
    </source>
</evidence>
<dbReference type="InterPro" id="IPR000524">
    <property type="entry name" value="Tscrpt_reg_HTH_GntR"/>
</dbReference>
<dbReference type="Pfam" id="PF00155">
    <property type="entry name" value="Aminotran_1_2"/>
    <property type="match status" value="1"/>
</dbReference>